<dbReference type="RefSeq" id="WP_320502598.1">
    <property type="nucleotide sequence ID" value="NZ_JAXCLX010000004.1"/>
</dbReference>
<evidence type="ECO:0000259" key="2">
    <source>
        <dbReference type="Pfam" id="PF00487"/>
    </source>
</evidence>
<evidence type="ECO:0000313" key="3">
    <source>
        <dbReference type="EMBL" id="MDY0874124.1"/>
    </source>
</evidence>
<dbReference type="Pfam" id="PF00487">
    <property type="entry name" value="FA_desaturase"/>
    <property type="match status" value="1"/>
</dbReference>
<feature type="transmembrane region" description="Helical" evidence="1">
    <location>
        <begin position="52"/>
        <end position="69"/>
    </location>
</feature>
<protein>
    <submittedName>
        <fullName evidence="3">Fatty acid desaturase</fullName>
        <ecNumber evidence="3">1.14.19.-</ecNumber>
    </submittedName>
</protein>
<feature type="transmembrane region" description="Helical" evidence="1">
    <location>
        <begin position="27"/>
        <end position="45"/>
    </location>
</feature>
<evidence type="ECO:0000313" key="4">
    <source>
        <dbReference type="Proteomes" id="UP001271769"/>
    </source>
</evidence>
<dbReference type="Proteomes" id="UP001271769">
    <property type="component" value="Unassembled WGS sequence"/>
</dbReference>
<accession>A0ABU5E3C3</accession>
<keyword evidence="1" id="KW-0472">Membrane</keyword>
<dbReference type="EC" id="1.14.19.-" evidence="3"/>
<feature type="transmembrane region" description="Helical" evidence="1">
    <location>
        <begin position="180"/>
        <end position="199"/>
    </location>
</feature>
<comment type="caution">
    <text evidence="3">The sequence shown here is derived from an EMBL/GenBank/DDBJ whole genome shotgun (WGS) entry which is preliminary data.</text>
</comment>
<dbReference type="InterPro" id="IPR005804">
    <property type="entry name" value="FA_desaturase_dom"/>
</dbReference>
<keyword evidence="1" id="KW-1133">Transmembrane helix</keyword>
<organism evidence="3 4">
    <name type="scientific">Dongia rigui</name>
    <dbReference type="NCBI Taxonomy" id="940149"/>
    <lineage>
        <taxon>Bacteria</taxon>
        <taxon>Pseudomonadati</taxon>
        <taxon>Pseudomonadota</taxon>
        <taxon>Alphaproteobacteria</taxon>
        <taxon>Rhodospirillales</taxon>
        <taxon>Dongiaceae</taxon>
        <taxon>Dongia</taxon>
    </lineage>
</organism>
<dbReference type="GO" id="GO:0016491">
    <property type="term" value="F:oxidoreductase activity"/>
    <property type="evidence" value="ECO:0007669"/>
    <property type="project" value="UniProtKB-KW"/>
</dbReference>
<feature type="domain" description="Fatty acid desaturase" evidence="2">
    <location>
        <begin position="50"/>
        <end position="290"/>
    </location>
</feature>
<sequence>MTAETHTAEPLRSNKGEIGRHAYEADVPTLLLAAGIYAAFFFTTWNFQSLPWWALLPMGACIVCLHGSLQHEAVHGYPFKSRRLNRWIVGWSLWLWIPYDLYVKTHTRHHIDQDLTDPFLDPESNYLTEEQWAQMSGLHRAVRQMMRTLAGRMLLGPGYYTVASIRECARDLASGDRYRIVPWLWHFFTVAIILTWVIGVCQIPFWAYVALFAYPGTSMALVRSYAEHRAAPDEKTRSIICEAGAFWGFMFLYNNLHALHHAEPALAWYKRPGRYRQLKSQLLRENGNYFVPGYGAIARAYLFRPKEPIFHPFKKAN</sequence>
<keyword evidence="1" id="KW-0812">Transmembrane</keyword>
<proteinExistence type="predicted"/>
<keyword evidence="4" id="KW-1185">Reference proteome</keyword>
<reference evidence="3 4" key="1">
    <citation type="journal article" date="2013" name="Antonie Van Leeuwenhoek">
        <title>Dongia rigui sp. nov., isolated from freshwater of a large wetland in Korea.</title>
        <authorList>
            <person name="Baik K.S."/>
            <person name="Hwang Y.M."/>
            <person name="Choi J.S."/>
            <person name="Kwon J."/>
            <person name="Seong C.N."/>
        </authorList>
    </citation>
    <scope>NUCLEOTIDE SEQUENCE [LARGE SCALE GENOMIC DNA]</scope>
    <source>
        <strain evidence="3 4">04SU4-P</strain>
    </source>
</reference>
<gene>
    <name evidence="3" type="ORF">SMD31_19435</name>
</gene>
<keyword evidence="3" id="KW-0560">Oxidoreductase</keyword>
<dbReference type="EMBL" id="JAXCLX010000004">
    <property type="protein sequence ID" value="MDY0874124.1"/>
    <property type="molecule type" value="Genomic_DNA"/>
</dbReference>
<name>A0ABU5E3C3_9PROT</name>
<evidence type="ECO:0000256" key="1">
    <source>
        <dbReference type="SAM" id="Phobius"/>
    </source>
</evidence>